<evidence type="ECO:0000259" key="1">
    <source>
        <dbReference type="Pfam" id="PF00646"/>
    </source>
</evidence>
<dbReference type="InterPro" id="IPR036047">
    <property type="entry name" value="F-box-like_dom_sf"/>
</dbReference>
<dbReference type="AlphaFoldDB" id="A0AAQ3WFX0"/>
<keyword evidence="3" id="KW-1185">Reference proteome</keyword>
<dbReference type="Pfam" id="PF00646">
    <property type="entry name" value="F-box"/>
    <property type="match status" value="1"/>
</dbReference>
<name>A0AAQ3WFX0_PASNO</name>
<dbReference type="PANTHER" id="PTHR34591:SF50">
    <property type="entry name" value="F-BOX DOMAIN-CONTAINING PROTEIN"/>
    <property type="match status" value="1"/>
</dbReference>
<organism evidence="2 3">
    <name type="scientific">Paspalum notatum var. saurae</name>
    <dbReference type="NCBI Taxonomy" id="547442"/>
    <lineage>
        <taxon>Eukaryota</taxon>
        <taxon>Viridiplantae</taxon>
        <taxon>Streptophyta</taxon>
        <taxon>Embryophyta</taxon>
        <taxon>Tracheophyta</taxon>
        <taxon>Spermatophyta</taxon>
        <taxon>Magnoliopsida</taxon>
        <taxon>Liliopsida</taxon>
        <taxon>Poales</taxon>
        <taxon>Poaceae</taxon>
        <taxon>PACMAD clade</taxon>
        <taxon>Panicoideae</taxon>
        <taxon>Andropogonodae</taxon>
        <taxon>Paspaleae</taxon>
        <taxon>Paspalinae</taxon>
        <taxon>Paspalum</taxon>
    </lineage>
</organism>
<protein>
    <recommendedName>
        <fullName evidence="1">F-box domain-containing protein</fullName>
    </recommendedName>
</protein>
<evidence type="ECO:0000313" key="2">
    <source>
        <dbReference type="EMBL" id="WVZ60026.1"/>
    </source>
</evidence>
<dbReference type="SUPFAM" id="SSF81383">
    <property type="entry name" value="F-box domain"/>
    <property type="match status" value="1"/>
</dbReference>
<proteinExistence type="predicted"/>
<accession>A0AAQ3WFX0</accession>
<dbReference type="PANTHER" id="PTHR34591">
    <property type="entry name" value="OS03G0653100 PROTEIN-RELATED"/>
    <property type="match status" value="1"/>
</dbReference>
<dbReference type="EMBL" id="CP144746">
    <property type="protein sequence ID" value="WVZ60026.1"/>
    <property type="molecule type" value="Genomic_DNA"/>
</dbReference>
<evidence type="ECO:0000313" key="3">
    <source>
        <dbReference type="Proteomes" id="UP001341281"/>
    </source>
</evidence>
<dbReference type="Gene3D" id="1.20.1280.50">
    <property type="match status" value="1"/>
</dbReference>
<reference evidence="2 3" key="1">
    <citation type="submission" date="2024-02" db="EMBL/GenBank/DDBJ databases">
        <title>High-quality chromosome-scale genome assembly of Pensacola bahiagrass (Paspalum notatum Flugge var. saurae).</title>
        <authorList>
            <person name="Vega J.M."/>
            <person name="Podio M."/>
            <person name="Orjuela J."/>
            <person name="Siena L.A."/>
            <person name="Pessino S.C."/>
            <person name="Combes M.C."/>
            <person name="Mariac C."/>
            <person name="Albertini E."/>
            <person name="Pupilli F."/>
            <person name="Ortiz J.P.A."/>
            <person name="Leblanc O."/>
        </authorList>
    </citation>
    <scope>NUCLEOTIDE SEQUENCE [LARGE SCALE GENOMIC DNA]</scope>
    <source>
        <strain evidence="2">R1</strain>
        <tissue evidence="2">Leaf</tissue>
    </source>
</reference>
<gene>
    <name evidence="2" type="ORF">U9M48_010099</name>
</gene>
<feature type="domain" description="F-box" evidence="1">
    <location>
        <begin position="10"/>
        <end position="48"/>
    </location>
</feature>
<sequence>MEEEKTGMLTLLPDDVLADALGRLQPRSLAACRCVCSAGRAVVDDRRLLRADLLPHSLGGIFINFQSHRLSEFFSAAGSEGAPVSISGKHDYLPKGNRRSWGYVRDHCNGLLLVVDGYYDVHHVLNPATRWVALLPRRPTPPSPVEMDTYYQDEYLVYDPATSPDYEVVSVTRFRCGPEREPGDYDTSEDALSSLAEMIKQPEWPPSVCILPVFSSRTGQWEERSFARQGEALRTIDDMMEHGGWPDDQQHNAVYWQGVLYIHCQTDFVMRVSLSSDKYHVIKPPAGIEMECYPIPQIYLGKSAEGMCCASIKERCRVRVWSLNESGRDVAEWVLKHDVDLSKWLLKHELEYTRPASRYYRPNVKGPWNFQDINDYYYRYKNNCHHKDDGVSMDEPTEQEVEECCSEASSVDDEKLTWSSDDEDRRCYDGYMDILGFHPYKEIIFLGESLARGLAYHWNSSKVQVLGNIFPARYEEELPNERSIIFSFPYTPCMLAMGQTAGDNS</sequence>
<dbReference type="Proteomes" id="UP001341281">
    <property type="component" value="Chromosome 02"/>
</dbReference>
<dbReference type="InterPro" id="IPR001810">
    <property type="entry name" value="F-box_dom"/>
</dbReference>